<reference evidence="7" key="1">
    <citation type="submission" date="2022-08" db="EMBL/GenBank/DDBJ databases">
        <title>Genome sequencing of akame (Lates japonicus).</title>
        <authorList>
            <person name="Hashiguchi Y."/>
            <person name="Takahashi H."/>
        </authorList>
    </citation>
    <scope>NUCLEOTIDE SEQUENCE</scope>
    <source>
        <strain evidence="7">Kochi</strain>
    </source>
</reference>
<proteinExistence type="inferred from homology"/>
<dbReference type="GO" id="GO:0042742">
    <property type="term" value="P:defense response to bacterium"/>
    <property type="evidence" value="ECO:0007669"/>
    <property type="project" value="UniProtKB-KW"/>
</dbReference>
<accession>A0AAD3QYU5</accession>
<gene>
    <name evidence="7" type="ORF">AKAME5_000337200</name>
</gene>
<organism evidence="7 8">
    <name type="scientific">Lates japonicus</name>
    <name type="common">Japanese lates</name>
    <dbReference type="NCBI Taxonomy" id="270547"/>
    <lineage>
        <taxon>Eukaryota</taxon>
        <taxon>Metazoa</taxon>
        <taxon>Chordata</taxon>
        <taxon>Craniata</taxon>
        <taxon>Vertebrata</taxon>
        <taxon>Euteleostomi</taxon>
        <taxon>Actinopterygii</taxon>
        <taxon>Neopterygii</taxon>
        <taxon>Teleostei</taxon>
        <taxon>Neoteleostei</taxon>
        <taxon>Acanthomorphata</taxon>
        <taxon>Carangaria</taxon>
        <taxon>Carangaria incertae sedis</taxon>
        <taxon>Centropomidae</taxon>
        <taxon>Lates</taxon>
    </lineage>
</organism>
<keyword evidence="5" id="KW-0044">Antibiotic</keyword>
<dbReference type="InterPro" id="IPR012515">
    <property type="entry name" value="Antimicrobial12"/>
</dbReference>
<dbReference type="AlphaFoldDB" id="A0AAD3QYU5"/>
<comment type="caution">
    <text evidence="7">The sequence shown here is derived from an EMBL/GenBank/DDBJ whole genome shotgun (WGS) entry which is preliminary data.</text>
</comment>
<comment type="subcellular location">
    <subcellularLocation>
        <location evidence="1">Secreted</location>
    </subcellularLocation>
</comment>
<dbReference type="EMBL" id="BRZM01000008">
    <property type="protein sequence ID" value="GLD49757.1"/>
    <property type="molecule type" value="Genomic_DNA"/>
</dbReference>
<evidence type="ECO:0000256" key="6">
    <source>
        <dbReference type="SAM" id="MobiDB-lite"/>
    </source>
</evidence>
<feature type="region of interest" description="Disordered" evidence="6">
    <location>
        <begin position="1"/>
        <end position="36"/>
    </location>
</feature>
<keyword evidence="8" id="KW-1185">Reference proteome</keyword>
<evidence type="ECO:0000313" key="7">
    <source>
        <dbReference type="EMBL" id="GLD49757.1"/>
    </source>
</evidence>
<keyword evidence="3" id="KW-0964">Secreted</keyword>
<dbReference type="GO" id="GO:0005576">
    <property type="term" value="C:extracellular region"/>
    <property type="evidence" value="ECO:0007669"/>
    <property type="project" value="UniProtKB-SubCell"/>
</dbReference>
<dbReference type="Proteomes" id="UP001279410">
    <property type="component" value="Unassembled WGS sequence"/>
</dbReference>
<name>A0AAD3QYU5_LATJO</name>
<keyword evidence="4" id="KW-0929">Antimicrobial</keyword>
<evidence type="ECO:0000256" key="1">
    <source>
        <dbReference type="ARBA" id="ARBA00004613"/>
    </source>
</evidence>
<evidence type="ECO:0000256" key="4">
    <source>
        <dbReference type="ARBA" id="ARBA00022529"/>
    </source>
</evidence>
<evidence type="ECO:0000313" key="8">
    <source>
        <dbReference type="Proteomes" id="UP001279410"/>
    </source>
</evidence>
<evidence type="ECO:0000256" key="2">
    <source>
        <dbReference type="ARBA" id="ARBA00007419"/>
    </source>
</evidence>
<comment type="similarity">
    <text evidence="2">Belongs to the pleurocidin family.</text>
</comment>
<evidence type="ECO:0000256" key="5">
    <source>
        <dbReference type="ARBA" id="ARBA00023022"/>
    </source>
</evidence>
<protein>
    <submittedName>
        <fullName evidence="7">Moronecidin-like protein</fullName>
    </submittedName>
</protein>
<evidence type="ECO:0000256" key="3">
    <source>
        <dbReference type="ARBA" id="ARBA00022525"/>
    </source>
</evidence>
<sequence>MQRKTNIKLDLGEEAGQHKASGSIKEASESTQRVDSNDVPKAMASLHSELAHVKSEICNKIEAEMSEVTTTRRGEIAALKAVNDTAISALKTKMDSQTQTLKELADAANVVALTTADFASFDNSDYQSVDRMKCVMIFLVLSLVVLMAEPGDCFLRSLWRGAKAIYRGARAGWRGYRAHRNMYKPIK</sequence>
<dbReference type="Pfam" id="PF08107">
    <property type="entry name" value="Antimicrobial12"/>
    <property type="match status" value="1"/>
</dbReference>